<protein>
    <recommendedName>
        <fullName evidence="1">DUF2007 domain-containing protein</fullName>
    </recommendedName>
</protein>
<proteinExistence type="predicted"/>
<dbReference type="Pfam" id="PF09413">
    <property type="entry name" value="DUF2007"/>
    <property type="match status" value="1"/>
</dbReference>
<accession>A0A841MXA7</accession>
<dbReference type="RefSeq" id="WP_184495747.1">
    <property type="nucleotide sequence ID" value="NZ_JACIJO010000002.1"/>
</dbReference>
<sequence length="68" mass="7883">MDNWIKVFETDQQIRAEIVKGVLEENEINAVVLSKKETVYHVFGTYQVMVPKEDVLLATNLIQNEITF</sequence>
<evidence type="ECO:0000313" key="3">
    <source>
        <dbReference type="Proteomes" id="UP000588604"/>
    </source>
</evidence>
<dbReference type="AlphaFoldDB" id="A0A841MXA7"/>
<name>A0A841MXA7_9BACT</name>
<dbReference type="InterPro" id="IPR018551">
    <property type="entry name" value="DUF2007"/>
</dbReference>
<gene>
    <name evidence="2" type="ORF">FHS59_002733</name>
</gene>
<evidence type="ECO:0000259" key="1">
    <source>
        <dbReference type="Pfam" id="PF09413"/>
    </source>
</evidence>
<dbReference type="EMBL" id="JACIJO010000002">
    <property type="protein sequence ID" value="MBB6327105.1"/>
    <property type="molecule type" value="Genomic_DNA"/>
</dbReference>
<reference evidence="2 3" key="1">
    <citation type="submission" date="2020-08" db="EMBL/GenBank/DDBJ databases">
        <title>Genomic Encyclopedia of Type Strains, Phase IV (KMG-IV): sequencing the most valuable type-strain genomes for metagenomic binning, comparative biology and taxonomic classification.</title>
        <authorList>
            <person name="Goeker M."/>
        </authorList>
    </citation>
    <scope>NUCLEOTIDE SEQUENCE [LARGE SCALE GENOMIC DNA]</scope>
    <source>
        <strain evidence="2 3">DSM 102044</strain>
    </source>
</reference>
<keyword evidence="3" id="KW-1185">Reference proteome</keyword>
<feature type="domain" description="DUF2007" evidence="1">
    <location>
        <begin position="4"/>
        <end position="64"/>
    </location>
</feature>
<comment type="caution">
    <text evidence="2">The sequence shown here is derived from an EMBL/GenBank/DDBJ whole genome shotgun (WGS) entry which is preliminary data.</text>
</comment>
<dbReference type="Proteomes" id="UP000588604">
    <property type="component" value="Unassembled WGS sequence"/>
</dbReference>
<organism evidence="2 3">
    <name type="scientific">Algoriphagus iocasae</name>
    <dbReference type="NCBI Taxonomy" id="1836499"/>
    <lineage>
        <taxon>Bacteria</taxon>
        <taxon>Pseudomonadati</taxon>
        <taxon>Bacteroidota</taxon>
        <taxon>Cytophagia</taxon>
        <taxon>Cytophagales</taxon>
        <taxon>Cyclobacteriaceae</taxon>
        <taxon>Algoriphagus</taxon>
    </lineage>
</organism>
<evidence type="ECO:0000313" key="2">
    <source>
        <dbReference type="EMBL" id="MBB6327105.1"/>
    </source>
</evidence>